<evidence type="ECO:0000313" key="11">
    <source>
        <dbReference type="Proteomes" id="UP001187682"/>
    </source>
</evidence>
<dbReference type="PRINTS" id="PR00385">
    <property type="entry name" value="P450"/>
</dbReference>
<keyword evidence="9" id="KW-0472">Membrane</keyword>
<feature type="transmembrane region" description="Helical" evidence="9">
    <location>
        <begin position="71"/>
        <end position="92"/>
    </location>
</feature>
<keyword evidence="6 8" id="KW-0408">Iron</keyword>
<evidence type="ECO:0000256" key="7">
    <source>
        <dbReference type="ARBA" id="ARBA00023033"/>
    </source>
</evidence>
<evidence type="ECO:0000256" key="3">
    <source>
        <dbReference type="ARBA" id="ARBA00022617"/>
    </source>
</evidence>
<evidence type="ECO:0000256" key="8">
    <source>
        <dbReference type="PIRSR" id="PIRSR602401-1"/>
    </source>
</evidence>
<comment type="cofactor">
    <cofactor evidence="1 8">
        <name>heme</name>
        <dbReference type="ChEBI" id="CHEBI:30413"/>
    </cofactor>
</comment>
<keyword evidence="11" id="KW-1185">Reference proteome</keyword>
<dbReference type="PANTHER" id="PTHR24305:SF187">
    <property type="entry name" value="P450, PUTATIVE (EUROFUNG)-RELATED"/>
    <property type="match status" value="1"/>
</dbReference>
<comment type="caution">
    <text evidence="10">The sequence shown here is derived from an EMBL/GenBank/DDBJ whole genome shotgun (WGS) entry which is preliminary data.</text>
</comment>
<evidence type="ECO:0000256" key="1">
    <source>
        <dbReference type="ARBA" id="ARBA00001971"/>
    </source>
</evidence>
<dbReference type="EMBL" id="ONZQ02000009">
    <property type="protein sequence ID" value="SPO04003.1"/>
    <property type="molecule type" value="Genomic_DNA"/>
</dbReference>
<dbReference type="Proteomes" id="UP001187682">
    <property type="component" value="Unassembled WGS sequence"/>
</dbReference>
<proteinExistence type="inferred from homology"/>
<dbReference type="SUPFAM" id="SSF48264">
    <property type="entry name" value="Cytochrome P450"/>
    <property type="match status" value="1"/>
</dbReference>
<feature type="transmembrane region" description="Helical" evidence="9">
    <location>
        <begin position="15"/>
        <end position="35"/>
    </location>
</feature>
<sequence length="568" mass="63047">MEPLARLVQASSDNLRTGCGLAAAIGLLAHSLYFIHGTLNAVATRIFLVHLAVLSALAAKSSLVLEVSRGSVVTAALFGSYLAALFTSITAYRVFFHRLSHFPGGLGPKVSQLYNARLNVIGKKVRSQWEGYHEVYGDFVRVAPNELSIVRVDAVRKIHGATTRCTKTNTGVYEYNRFRGVADLEFVTDRSEHRERRRVWHRATGKKESAKHEGASQPVILQLMKTIGNAADGGTPTDITGLVSLFTFDHIGAVAYSRDLGGLRTGKPSEVRSLLTILFTMAAKLGGLTWPMAMLADFPSFGLKKEMEDLGLRFVREREKLDTLTGDDILGDFIADYCSEKPVAFENYNKLAADAILMSIGGTETLDSTLSYTFYYLAKNPHYRSALRSAIAPAFGASAAGEFRNADLERIPLVDGVIKEVLRLHAPTTVGGPRFTPPEGIYVDDVWIPGGVVVWTPTDLIQRSEKYFKHAKEFIPERWTTKPELILDRRAFFPFTIGRHECPGKWIAMSTMRRVVAYAVWDFDWDFAPGDEGSSIWRQEEWLFTRKPGPLPCVFRRREECPGSSGGV</sequence>
<name>A0AAE8SWS7_9PEZI</name>
<keyword evidence="3 8" id="KW-0349">Heme</keyword>
<keyword evidence="4 8" id="KW-0479">Metal-binding</keyword>
<keyword evidence="9" id="KW-0812">Transmembrane</keyword>
<feature type="transmembrane region" description="Helical" evidence="9">
    <location>
        <begin position="47"/>
        <end position="65"/>
    </location>
</feature>
<organism evidence="10 11">
    <name type="scientific">Cephalotrichum gorgonifer</name>
    <dbReference type="NCBI Taxonomy" id="2041049"/>
    <lineage>
        <taxon>Eukaryota</taxon>
        <taxon>Fungi</taxon>
        <taxon>Dikarya</taxon>
        <taxon>Ascomycota</taxon>
        <taxon>Pezizomycotina</taxon>
        <taxon>Sordariomycetes</taxon>
        <taxon>Hypocreomycetidae</taxon>
        <taxon>Microascales</taxon>
        <taxon>Microascaceae</taxon>
        <taxon>Cephalotrichum</taxon>
    </lineage>
</organism>
<feature type="binding site" description="axial binding residue" evidence="8">
    <location>
        <position position="502"/>
    </location>
    <ligand>
        <name>heme</name>
        <dbReference type="ChEBI" id="CHEBI:30413"/>
    </ligand>
    <ligandPart>
        <name>Fe</name>
        <dbReference type="ChEBI" id="CHEBI:18248"/>
    </ligandPart>
</feature>
<dbReference type="PANTHER" id="PTHR24305">
    <property type="entry name" value="CYTOCHROME P450"/>
    <property type="match status" value="1"/>
</dbReference>
<keyword evidence="9" id="KW-1133">Transmembrane helix</keyword>
<dbReference type="GO" id="GO:0016705">
    <property type="term" value="F:oxidoreductase activity, acting on paired donors, with incorporation or reduction of molecular oxygen"/>
    <property type="evidence" value="ECO:0007669"/>
    <property type="project" value="InterPro"/>
</dbReference>
<evidence type="ECO:0000313" key="10">
    <source>
        <dbReference type="EMBL" id="SPO04003.1"/>
    </source>
</evidence>
<dbReference type="AlphaFoldDB" id="A0AAE8SWS7"/>
<dbReference type="InterPro" id="IPR036396">
    <property type="entry name" value="Cyt_P450_sf"/>
</dbReference>
<evidence type="ECO:0008006" key="12">
    <source>
        <dbReference type="Google" id="ProtNLM"/>
    </source>
</evidence>
<dbReference type="Pfam" id="PF00067">
    <property type="entry name" value="p450"/>
    <property type="match status" value="1"/>
</dbReference>
<evidence type="ECO:0000256" key="4">
    <source>
        <dbReference type="ARBA" id="ARBA00022723"/>
    </source>
</evidence>
<dbReference type="GO" id="GO:0020037">
    <property type="term" value="F:heme binding"/>
    <property type="evidence" value="ECO:0007669"/>
    <property type="project" value="InterPro"/>
</dbReference>
<dbReference type="PRINTS" id="PR00463">
    <property type="entry name" value="EP450I"/>
</dbReference>
<keyword evidence="7" id="KW-0503">Monooxygenase</keyword>
<dbReference type="InterPro" id="IPR002401">
    <property type="entry name" value="Cyt_P450_E_grp-I"/>
</dbReference>
<dbReference type="InterPro" id="IPR050121">
    <property type="entry name" value="Cytochrome_P450_monoxygenase"/>
</dbReference>
<reference evidence="10" key="1">
    <citation type="submission" date="2018-03" db="EMBL/GenBank/DDBJ databases">
        <authorList>
            <person name="Guldener U."/>
        </authorList>
    </citation>
    <scope>NUCLEOTIDE SEQUENCE</scope>
</reference>
<dbReference type="GO" id="GO:0005506">
    <property type="term" value="F:iron ion binding"/>
    <property type="evidence" value="ECO:0007669"/>
    <property type="project" value="InterPro"/>
</dbReference>
<evidence type="ECO:0000256" key="2">
    <source>
        <dbReference type="ARBA" id="ARBA00010617"/>
    </source>
</evidence>
<evidence type="ECO:0000256" key="9">
    <source>
        <dbReference type="SAM" id="Phobius"/>
    </source>
</evidence>
<dbReference type="GO" id="GO:0004497">
    <property type="term" value="F:monooxygenase activity"/>
    <property type="evidence" value="ECO:0007669"/>
    <property type="project" value="UniProtKB-KW"/>
</dbReference>
<dbReference type="InterPro" id="IPR001128">
    <property type="entry name" value="Cyt_P450"/>
</dbReference>
<protein>
    <recommendedName>
        <fullName evidence="12">P450 domain-containing protein</fullName>
    </recommendedName>
</protein>
<evidence type="ECO:0000256" key="6">
    <source>
        <dbReference type="ARBA" id="ARBA00023004"/>
    </source>
</evidence>
<evidence type="ECO:0000256" key="5">
    <source>
        <dbReference type="ARBA" id="ARBA00023002"/>
    </source>
</evidence>
<accession>A0AAE8SWS7</accession>
<comment type="similarity">
    <text evidence="2">Belongs to the cytochrome P450 family.</text>
</comment>
<dbReference type="Gene3D" id="1.10.630.10">
    <property type="entry name" value="Cytochrome P450"/>
    <property type="match status" value="1"/>
</dbReference>
<gene>
    <name evidence="10" type="ORF">DNG_06686</name>
</gene>
<keyword evidence="5" id="KW-0560">Oxidoreductase</keyword>